<reference evidence="1" key="1">
    <citation type="submission" date="2015-11" db="EMBL/GenBank/DDBJ databases">
        <title>De novo transcriptome assembly of four potential Pierce s Disease insect vectors from Arizona vineyards.</title>
        <authorList>
            <person name="Tassone E.E."/>
        </authorList>
    </citation>
    <scope>NUCLEOTIDE SEQUENCE</scope>
</reference>
<accession>A0A1B6GKP2</accession>
<gene>
    <name evidence="1" type="ORF">g.486</name>
</gene>
<feature type="non-terminal residue" evidence="1">
    <location>
        <position position="1"/>
    </location>
</feature>
<evidence type="ECO:0000313" key="1">
    <source>
        <dbReference type="EMBL" id="JAS63022.1"/>
    </source>
</evidence>
<organism evidence="1">
    <name type="scientific">Cuerna arida</name>
    <dbReference type="NCBI Taxonomy" id="1464854"/>
    <lineage>
        <taxon>Eukaryota</taxon>
        <taxon>Metazoa</taxon>
        <taxon>Ecdysozoa</taxon>
        <taxon>Arthropoda</taxon>
        <taxon>Hexapoda</taxon>
        <taxon>Insecta</taxon>
        <taxon>Pterygota</taxon>
        <taxon>Neoptera</taxon>
        <taxon>Paraneoptera</taxon>
        <taxon>Hemiptera</taxon>
        <taxon>Auchenorrhyncha</taxon>
        <taxon>Membracoidea</taxon>
        <taxon>Cicadellidae</taxon>
        <taxon>Cicadellinae</taxon>
        <taxon>Proconiini</taxon>
        <taxon>Cuerna</taxon>
    </lineage>
</organism>
<dbReference type="EMBL" id="GECZ01006747">
    <property type="protein sequence ID" value="JAS63022.1"/>
    <property type="molecule type" value="Transcribed_RNA"/>
</dbReference>
<proteinExistence type="predicted"/>
<protein>
    <submittedName>
        <fullName evidence="1">Uncharacterized protein</fullName>
    </submittedName>
</protein>
<sequence length="102" mass="11604">VSVCFSTEVSAHPRGRYGSPPRVRRALLCPPETVRDLHALLRPEPEHPLRQAAQHGRGPLWLLLIQALDHRLLYIQNDGDVLTAMSPRYPHSTNRDIVYSHL</sequence>
<name>A0A1B6GKP2_9HEMI</name>
<dbReference type="AlphaFoldDB" id="A0A1B6GKP2"/>